<evidence type="ECO:0000313" key="3">
    <source>
        <dbReference type="Proteomes" id="UP000199039"/>
    </source>
</evidence>
<dbReference type="AlphaFoldDB" id="A0A1G6NYC6"/>
<keyword evidence="1" id="KW-0812">Transmembrane</keyword>
<proteinExistence type="predicted"/>
<dbReference type="EMBL" id="FMYH01000003">
    <property type="protein sequence ID" value="SDC72942.1"/>
    <property type="molecule type" value="Genomic_DNA"/>
</dbReference>
<organism evidence="2 3">
    <name type="scientific">Sanguibacter gelidistatuariae</name>
    <dbReference type="NCBI Taxonomy" id="1814289"/>
    <lineage>
        <taxon>Bacteria</taxon>
        <taxon>Bacillati</taxon>
        <taxon>Actinomycetota</taxon>
        <taxon>Actinomycetes</taxon>
        <taxon>Micrococcales</taxon>
        <taxon>Sanguibacteraceae</taxon>
        <taxon>Sanguibacter</taxon>
    </lineage>
</organism>
<dbReference type="STRING" id="1814289.SAMN05216410_2266"/>
<dbReference type="Proteomes" id="UP000199039">
    <property type="component" value="Unassembled WGS sequence"/>
</dbReference>
<protein>
    <submittedName>
        <fullName evidence="2">YggT family protein</fullName>
    </submittedName>
</protein>
<feature type="transmembrane region" description="Helical" evidence="1">
    <location>
        <begin position="71"/>
        <end position="93"/>
    </location>
</feature>
<sequence length="95" mass="11118">MIWSLLALVCFLYLLTLFGRVIFDWVQVFSRDFRPKGILLVLAEFFYTLTDPPVKFLRRYIPPLTIGQLRIDVGFLILFVGVTVLLQFFNIMAAR</sequence>
<dbReference type="OrthoDB" id="3216131at2"/>
<name>A0A1G6NYC6_9MICO</name>
<evidence type="ECO:0000256" key="1">
    <source>
        <dbReference type="SAM" id="Phobius"/>
    </source>
</evidence>
<dbReference type="Pfam" id="PF02325">
    <property type="entry name" value="CCB3_YggT"/>
    <property type="match status" value="1"/>
</dbReference>
<dbReference type="InterPro" id="IPR003425">
    <property type="entry name" value="CCB3/YggT"/>
</dbReference>
<evidence type="ECO:0000313" key="2">
    <source>
        <dbReference type="EMBL" id="SDC72942.1"/>
    </source>
</evidence>
<keyword evidence="3" id="KW-1185">Reference proteome</keyword>
<accession>A0A1G6NYC6</accession>
<keyword evidence="1" id="KW-1133">Transmembrane helix</keyword>
<keyword evidence="1" id="KW-0472">Membrane</keyword>
<reference evidence="2 3" key="1">
    <citation type="submission" date="2016-09" db="EMBL/GenBank/DDBJ databases">
        <authorList>
            <person name="Capua I."/>
            <person name="De Benedictis P."/>
            <person name="Joannis T."/>
            <person name="Lombin L.H."/>
            <person name="Cattoli G."/>
        </authorList>
    </citation>
    <scope>NUCLEOTIDE SEQUENCE [LARGE SCALE GENOMIC DNA]</scope>
    <source>
        <strain evidence="2 3">ISLP-3</strain>
    </source>
</reference>
<dbReference type="RefSeq" id="WP_093183197.1">
    <property type="nucleotide sequence ID" value="NZ_FMYH01000003.1"/>
</dbReference>
<dbReference type="GO" id="GO:0016020">
    <property type="term" value="C:membrane"/>
    <property type="evidence" value="ECO:0007669"/>
    <property type="project" value="InterPro"/>
</dbReference>
<gene>
    <name evidence="2" type="ORF">SAMN05216410_2266</name>
</gene>